<dbReference type="Proteomes" id="UP000031526">
    <property type="component" value="Chromosome"/>
</dbReference>
<reference evidence="2 4" key="2">
    <citation type="journal article" date="2016" name="Appl. Microbiol. Biotechnol.">
        <title>Exploiting the genome sequence of Streptomyces nodosus for enhanced antibiotic production.</title>
        <authorList>
            <person name="Sweeney P."/>
            <person name="Murphy C.D."/>
            <person name="Caffrey P."/>
        </authorList>
    </citation>
    <scope>NUCLEOTIDE SEQUENCE [LARGE SCALE GENOMIC DNA]</scope>
    <source>
        <strain evidence="2 4">ATCC 14899</strain>
    </source>
</reference>
<accession>A0A0B5DH27</accession>
<keyword evidence="1" id="KW-0812">Transmembrane</keyword>
<reference evidence="3 5" key="3">
    <citation type="submission" date="2017-09" db="EMBL/GenBank/DDBJ databases">
        <title>Streptomyces genome completion.</title>
        <authorList>
            <person name="Lee N."/>
            <person name="Cho B.-K."/>
        </authorList>
    </citation>
    <scope>NUCLEOTIDE SEQUENCE [LARGE SCALE GENOMIC DNA]</scope>
    <source>
        <strain evidence="3 5">ATCC 14899</strain>
    </source>
</reference>
<reference evidence="4" key="1">
    <citation type="submission" date="2014-09" db="EMBL/GenBank/DDBJ databases">
        <title>Sequence of the Streptomyces nodosus genome.</title>
        <authorList>
            <person name="Sweeney P."/>
            <person name="Stephens N."/>
            <person name="Murphy C."/>
            <person name="Caffrey P."/>
        </authorList>
    </citation>
    <scope>NUCLEOTIDE SEQUENCE [LARGE SCALE GENOMIC DNA]</scope>
    <source>
        <strain evidence="4">ATCC 14899</strain>
    </source>
</reference>
<organism evidence="2 4">
    <name type="scientific">Streptomyces nodosus</name>
    <dbReference type="NCBI Taxonomy" id="40318"/>
    <lineage>
        <taxon>Bacteria</taxon>
        <taxon>Bacillati</taxon>
        <taxon>Actinomycetota</taxon>
        <taxon>Actinomycetes</taxon>
        <taxon>Kitasatosporales</taxon>
        <taxon>Streptomycetaceae</taxon>
        <taxon>Streptomyces</taxon>
    </lineage>
</organism>
<proteinExistence type="predicted"/>
<dbReference type="Proteomes" id="UP000325763">
    <property type="component" value="Chromosome"/>
</dbReference>
<evidence type="ECO:0000313" key="3">
    <source>
        <dbReference type="EMBL" id="QEV41028.1"/>
    </source>
</evidence>
<dbReference type="AlphaFoldDB" id="A0A0B5DH27"/>
<feature type="transmembrane region" description="Helical" evidence="1">
    <location>
        <begin position="34"/>
        <end position="53"/>
    </location>
</feature>
<keyword evidence="1" id="KW-0472">Membrane</keyword>
<evidence type="ECO:0000313" key="2">
    <source>
        <dbReference type="EMBL" id="AJE42519.1"/>
    </source>
</evidence>
<sequence>MSQGRDRSFLDSRSWTVVRLVAAVWGAASSGSAAWMRVGWLVIGAGTAWELVWDLVRRRRQRGAGVDDVCD</sequence>
<name>A0A0B5DH27_9ACTN</name>
<protein>
    <submittedName>
        <fullName evidence="2">Uncharacterized protein</fullName>
    </submittedName>
</protein>
<gene>
    <name evidence="3" type="ORF">CP978_22960</name>
    <name evidence="2" type="ORF">SNOD_22640</name>
</gene>
<dbReference type="HOGENOM" id="CLU_2810586_0_0_11"/>
<dbReference type="KEGG" id="snq:CP978_22960"/>
<evidence type="ECO:0000313" key="5">
    <source>
        <dbReference type="Proteomes" id="UP000325763"/>
    </source>
</evidence>
<keyword evidence="4" id="KW-1185">Reference proteome</keyword>
<evidence type="ECO:0000256" key="1">
    <source>
        <dbReference type="SAM" id="Phobius"/>
    </source>
</evidence>
<dbReference type="EMBL" id="CP023747">
    <property type="protein sequence ID" value="QEV41028.1"/>
    <property type="molecule type" value="Genomic_DNA"/>
</dbReference>
<dbReference type="EMBL" id="CP009313">
    <property type="protein sequence ID" value="AJE42519.1"/>
    <property type="molecule type" value="Genomic_DNA"/>
</dbReference>
<keyword evidence="1" id="KW-1133">Transmembrane helix</keyword>
<evidence type="ECO:0000313" key="4">
    <source>
        <dbReference type="Proteomes" id="UP000031526"/>
    </source>
</evidence>